<dbReference type="SMART" id="SM00333">
    <property type="entry name" value="TUDOR"/>
    <property type="match status" value="8"/>
</dbReference>
<dbReference type="GeneTree" id="ENSGT00940000162581"/>
<feature type="region of interest" description="Disordered" evidence="1">
    <location>
        <begin position="407"/>
        <end position="429"/>
    </location>
</feature>
<reference evidence="3" key="2">
    <citation type="submission" date="2025-09" db="UniProtKB">
        <authorList>
            <consortium name="Ensembl"/>
        </authorList>
    </citation>
    <scope>IDENTIFICATION</scope>
</reference>
<dbReference type="FunFam" id="2.30.30.140:FF:000018">
    <property type="entry name" value="Serine/threonine-protein kinase 31"/>
    <property type="match status" value="1"/>
</dbReference>
<feature type="compositionally biased region" description="Polar residues" evidence="1">
    <location>
        <begin position="1374"/>
        <end position="1400"/>
    </location>
</feature>
<dbReference type="InterPro" id="IPR035437">
    <property type="entry name" value="SNase_OB-fold_sf"/>
</dbReference>
<dbReference type="InterPro" id="IPR050621">
    <property type="entry name" value="Tudor_domain_containing"/>
</dbReference>
<dbReference type="SUPFAM" id="SSF63748">
    <property type="entry name" value="Tudor/PWWP/MBT"/>
    <property type="match status" value="8"/>
</dbReference>
<feature type="region of interest" description="Disordered" evidence="1">
    <location>
        <begin position="1144"/>
        <end position="1193"/>
    </location>
</feature>
<feature type="domain" description="Tudor" evidence="2">
    <location>
        <begin position="743"/>
        <end position="801"/>
    </location>
</feature>
<dbReference type="InterPro" id="IPR002999">
    <property type="entry name" value="Tudor"/>
</dbReference>
<organism evidence="3 4">
    <name type="scientific">Xiphophorus couchianus</name>
    <name type="common">Monterrey platyfish</name>
    <dbReference type="NCBI Taxonomy" id="32473"/>
    <lineage>
        <taxon>Eukaryota</taxon>
        <taxon>Metazoa</taxon>
        <taxon>Chordata</taxon>
        <taxon>Craniata</taxon>
        <taxon>Vertebrata</taxon>
        <taxon>Euteleostomi</taxon>
        <taxon>Actinopterygii</taxon>
        <taxon>Neopterygii</taxon>
        <taxon>Teleostei</taxon>
        <taxon>Neoteleostei</taxon>
        <taxon>Acanthomorphata</taxon>
        <taxon>Ovalentaria</taxon>
        <taxon>Atherinomorphae</taxon>
        <taxon>Cyprinodontiformes</taxon>
        <taxon>Poeciliidae</taxon>
        <taxon>Poeciliinae</taxon>
        <taxon>Xiphophorus</taxon>
    </lineage>
</organism>
<feature type="domain" description="Tudor" evidence="2">
    <location>
        <begin position="958"/>
        <end position="1016"/>
    </location>
</feature>
<feature type="compositionally biased region" description="Basic and acidic residues" evidence="1">
    <location>
        <begin position="1403"/>
        <end position="1412"/>
    </location>
</feature>
<evidence type="ECO:0000259" key="2">
    <source>
        <dbReference type="PROSITE" id="PS50304"/>
    </source>
</evidence>
<feature type="compositionally biased region" description="Polar residues" evidence="1">
    <location>
        <begin position="1174"/>
        <end position="1184"/>
    </location>
</feature>
<dbReference type="Proteomes" id="UP000261380">
    <property type="component" value="Unplaced"/>
</dbReference>
<feature type="domain" description="Tudor" evidence="2">
    <location>
        <begin position="65"/>
        <end position="123"/>
    </location>
</feature>
<keyword evidence="4" id="KW-1185">Reference proteome</keyword>
<dbReference type="Ensembl" id="ENSXCOT00000025856.1">
    <property type="protein sequence ID" value="ENSXCOP00000025548.1"/>
    <property type="gene ID" value="ENSXCOG00000019086.1"/>
</dbReference>
<evidence type="ECO:0000313" key="3">
    <source>
        <dbReference type="Ensembl" id="ENSXCOP00000025548.1"/>
    </source>
</evidence>
<sequence length="1919" mass="216403">MKKSLSNTPQPLIYTDPAEYHNLTHLDWSPEATLIHFQGQYPSICELDYNILQQELQNVPKTKAAVDVADFCLVEDVTSARWFRGRVQNRKEDLLDVFLIDCGNVLSVDIARISSCSDDLFILPPKIVSGFLANVLILQNCSHSVVERYLSSLSGKNVTGFIQAFLPHKVLLFEAPDINSDLVRHGFGRHVDRDTFLLLVSMLTEVPLKQNMEPVPDLLQGYQDMLSFCGPKFSFGTCSEVRVTAAVHPGLFYCQMANTAAELWQVSKKLAAICEDKTKGCSQKTPENLGVLCAVKGKDQRWHRGFVQLLPANSQVRVFFIDYGFFETAKIENVHSLPPEFYSMQMMAFPCTLPSLADQDLVFRTQQMSLLKAGLLGAVLDVEITGFDKDNHLYTITVLSAKDKHLEEPEPIQNLSSQPLSDVEEPSPQDRYENYEKILSEALYKTLETEEIQVDSFFMGYVEYAQDPNHFWIRTQKRNQELEEMMAKIGEHFSQVKLDEDVLLNPEVGAMCCALYNEDFHFYRGVVTDVLEHGAEILFIDYGNVEKVPHKLIKNIPKTFADTSPFAVCCTLVNIFPLDDVWPSATCQFFRKMVSGRALLVHLIQMKKYTFVVDLFEMGSDKSMTEVLISSKLAEYIPHVPVEKKQDVLDKARQLQCSETNMRKEQQQDCEGEVSLCRNKTEKIEVHSCYKSLKFKPGFEVSVRCSHINSPSDFWCQALVGTQALEKLMDDIQLHYSAHTVPLHPEESCCIVKSPEDGCWYRGLIIGNRKSQALVMLVDHGSIVLVTPSHLQAIMPEYLRLEGQAFRCSLYNLIEPADPKYCGDWSPHACNLLKGFALNSEGVLKCKISSLLIVKNKGMCNVVSLHNTQTQQSVANTLIKQGLATVATSSTRQNSDVSPESFIYSSFDISPGDEEQVYVTHVNSQCEVYCHLERNTEIIEELEIKILEATENMQARTGAVVRKMCLAKYLDGKWYRGVTLSVQSSLHVGVFFVDYGNTNISEKTSVMFISRSCEDLLYTPMQAVRFNLHSVPTEELYADALEWLINAVLNKLVRVVVRGKRDDGSFDVELFDGKININDKVKELILSLSQKPKTAVSFSVSCGKTKKQNQRIKCEIGTFKTLLKVHSASPSKAIGAKLKNAKNSALGSAPNRKARAKQELVRNQKRTGPIKPQIKSTSGNQHTRQTQHRKEKGTPQLVRLPYKNINPGCRVKCFMSHIDSTSRFYLQVSDDESAILKMGEDLNSSDFKDSLKPPSPLTVSDAVLSEFEEDGALYRSVVKNQEDDSSYKVEFVDYGNSAFVGKEKIYFLPEQFLSQPRFSIPCSLINTCTYRDEASFIEAVTEKPLLVEFVCQIGDQWQVKVELLDGEAERDATLNSTSAAKSTEATPSLLSDFTPSTSPCKKNLREESQQSEKYREAAATIKNKGLMPEPSPKQKVQITRWVRQKCYRRKRNRKFKTSSIPVSRDCPDVFIHQTVQARETETGTILSVQSDSSFYVRLTKENNLLTSMERHIKDNIKKYKTVPEKDVKQDLKCLVQAEDGKWRRAVVQQIRERKFEVFLVDHGITVEMPRGPVPQQCTDLKEVPNLALLCKINSVGLDEDPTPQCWYEMLKPLVGTEVKLILVQISEADGVWLVEIALSELLLMSQIKASLHKNGDKSALAAETQNEASPDGFTADTSTPQLLFFAPLETDKAYSGFASAFTTPFEFCVVLEDLLLVMDKVSIMLDNLPGNMPSLPEAHLVPGTCCLLKSESKNKWCRTQIIHTDTTVVLKLVDYGHHEVIPYHDLSKLKQLPVELANLPKMTYPCILRGVKPAGVDGQWSDEAAAFFQDCLYKKDLQIFFRECGPNSIWRVDIVADGVHIAKKLVDAGHANYMDILLGRRYTLQILLVVNYKMHDVDSLTKPCYVGSIFKIFICISLT</sequence>
<feature type="region of interest" description="Disordered" evidence="1">
    <location>
        <begin position="1374"/>
        <end position="1412"/>
    </location>
</feature>
<feature type="domain" description="Tudor" evidence="2">
    <location>
        <begin position="1256"/>
        <end position="1315"/>
    </location>
</feature>
<dbReference type="Gene3D" id="2.30.30.140">
    <property type="match status" value="8"/>
</dbReference>
<dbReference type="PANTHER" id="PTHR22948:SF7">
    <property type="entry name" value="TUDOR DOMAIN-CONTAINING PROTEIN 15"/>
    <property type="match status" value="1"/>
</dbReference>
<dbReference type="STRING" id="32473.ENSXCOP00000025548"/>
<protein>
    <submittedName>
        <fullName evidence="3">Tudor domain containing 15</fullName>
    </submittedName>
</protein>
<feature type="domain" description="Tudor" evidence="2">
    <location>
        <begin position="286"/>
        <end position="344"/>
    </location>
</feature>
<name>A0A3B5MP38_9TELE</name>
<dbReference type="PROSITE" id="PS50304">
    <property type="entry name" value="TUDOR"/>
    <property type="match status" value="8"/>
</dbReference>
<dbReference type="PANTHER" id="PTHR22948">
    <property type="entry name" value="TUDOR DOMAIN CONTAINING PROTEIN"/>
    <property type="match status" value="1"/>
</dbReference>
<dbReference type="SUPFAM" id="SSF50199">
    <property type="entry name" value="Staphylococcal nuclease"/>
    <property type="match status" value="1"/>
</dbReference>
<dbReference type="Pfam" id="PF00567">
    <property type="entry name" value="TUDOR"/>
    <property type="match status" value="8"/>
</dbReference>
<proteinExistence type="predicted"/>
<feature type="domain" description="Tudor" evidence="2">
    <location>
        <begin position="505"/>
        <end position="563"/>
    </location>
</feature>
<feature type="domain" description="Tudor" evidence="2">
    <location>
        <begin position="1739"/>
        <end position="1796"/>
    </location>
</feature>
<evidence type="ECO:0000256" key="1">
    <source>
        <dbReference type="SAM" id="MobiDB-lite"/>
    </source>
</evidence>
<accession>A0A3B5MP38</accession>
<reference evidence="3" key="1">
    <citation type="submission" date="2025-08" db="UniProtKB">
        <authorList>
            <consortium name="Ensembl"/>
        </authorList>
    </citation>
    <scope>IDENTIFICATION</scope>
</reference>
<evidence type="ECO:0000313" key="4">
    <source>
        <dbReference type="Proteomes" id="UP000261380"/>
    </source>
</evidence>
<feature type="domain" description="Tudor" evidence="2">
    <location>
        <begin position="1526"/>
        <end position="1583"/>
    </location>
</feature>
<dbReference type="Gene3D" id="2.40.50.90">
    <property type="match status" value="6"/>
</dbReference>